<name>A0A645AY65_9ZZZZ</name>
<sequence length="75" mass="8491">MFEPAEGLAVQNPVAVADKVRSNLAGLNVHFAPAGVLRKRCVRRERFRLNPLVIHARVFRIHKRLFHEIPLSGTP</sequence>
<gene>
    <name evidence="1" type="ORF">SDC9_104898</name>
</gene>
<reference evidence="1" key="1">
    <citation type="submission" date="2019-08" db="EMBL/GenBank/DDBJ databases">
        <authorList>
            <person name="Kucharzyk K."/>
            <person name="Murdoch R.W."/>
            <person name="Higgins S."/>
            <person name="Loffler F."/>
        </authorList>
    </citation>
    <scope>NUCLEOTIDE SEQUENCE</scope>
</reference>
<accession>A0A645AY65</accession>
<comment type="caution">
    <text evidence="1">The sequence shown here is derived from an EMBL/GenBank/DDBJ whole genome shotgun (WGS) entry which is preliminary data.</text>
</comment>
<proteinExistence type="predicted"/>
<dbReference type="EMBL" id="VSSQ01016582">
    <property type="protein sequence ID" value="MPM58069.1"/>
    <property type="molecule type" value="Genomic_DNA"/>
</dbReference>
<protein>
    <submittedName>
        <fullName evidence="1">Uncharacterized protein</fullName>
    </submittedName>
</protein>
<evidence type="ECO:0000313" key="1">
    <source>
        <dbReference type="EMBL" id="MPM58069.1"/>
    </source>
</evidence>
<dbReference type="AlphaFoldDB" id="A0A645AY65"/>
<organism evidence="1">
    <name type="scientific">bioreactor metagenome</name>
    <dbReference type="NCBI Taxonomy" id="1076179"/>
    <lineage>
        <taxon>unclassified sequences</taxon>
        <taxon>metagenomes</taxon>
        <taxon>ecological metagenomes</taxon>
    </lineage>
</organism>